<keyword evidence="2" id="KW-1185">Reference proteome</keyword>
<organism evidence="1 2">
    <name type="scientific">Bacteroides thetaiotaomicron (strain ATCC 29148 / DSM 2079 / JCM 5827 / CCUG 10774 / NCTC 10582 / VPI-5482 / E50)</name>
    <dbReference type="NCBI Taxonomy" id="226186"/>
    <lineage>
        <taxon>Bacteria</taxon>
        <taxon>Pseudomonadati</taxon>
        <taxon>Bacteroidota</taxon>
        <taxon>Bacteroidia</taxon>
        <taxon>Bacteroidales</taxon>
        <taxon>Bacteroidaceae</taxon>
        <taxon>Bacteroides</taxon>
    </lineage>
</organism>
<dbReference type="InParanoid" id="Q8A7N8"/>
<dbReference type="eggNOG" id="COG3292">
    <property type="taxonomic scope" value="Bacteria"/>
</dbReference>
<dbReference type="KEGG" id="bth:BT_1486"/>
<dbReference type="InterPro" id="IPR031815">
    <property type="entry name" value="DUF5074"/>
</dbReference>
<dbReference type="PATRIC" id="fig|226186.12.peg.1521"/>
<dbReference type="Pfam" id="PF16819">
    <property type="entry name" value="DUF5074"/>
    <property type="match status" value="1"/>
</dbReference>
<proteinExistence type="predicted"/>
<name>Q8A7N8_BACTN</name>
<dbReference type="AlphaFoldDB" id="Q8A7N8"/>
<dbReference type="OrthoDB" id="1041092at2"/>
<dbReference type="PaxDb" id="226186-BT_1486"/>
<gene>
    <name evidence="1" type="ordered locus">BT_1486</name>
</gene>
<evidence type="ECO:0000313" key="1">
    <source>
        <dbReference type="EMBL" id="AAO76593.1"/>
    </source>
</evidence>
<sequence>MYKLIDSAKFIMCVRSKRFRPDTLMDIFYLLNIQNMNCKKLFKTLLFIITTLVIVSCSKDDCDLDHIDKLQGLPALKAGTFPEEDLTLNVGEQYVYAPKASSPLDIYYQWYQNGEDMSTAPSFTFNAEHPGRSKVILELSNDLGKVTLENKVMVPGADYSKGCLIINEGWFGHGSGSISFYNYEKNSIEHWCYKNQNFGDVLGVTSQSATLWNGKLYVCSKEDNQLVVMDPKTLYAENSCGKLANYQAYEFIGLNDDYGIITHGGYFSRINLKTFETITLVSVGNTYTGTGSGIAYNGKLILNVNSSGWGSPKVYTIDIAELCSPDLKPTDKVAFQELDIATYGGTRFVQCKDGNIYTVETTKDGKNNLVRINADFSLKKVAMRDDYSPSSFGAYREASFCGTPEGIFYYIAGGKIYKATFDNPAPEETLTEYTKEGYGFYGAGIRVNPKTNELLAMYLTGDYQKNLLVRFNAATGEKISEIAYDGYYFPATFIFN</sequence>
<dbReference type="SUPFAM" id="SSF50969">
    <property type="entry name" value="YVTN repeat-like/Quinoprotein amine dehydrogenase"/>
    <property type="match status" value="1"/>
</dbReference>
<dbReference type="InterPro" id="IPR015943">
    <property type="entry name" value="WD40/YVTN_repeat-like_dom_sf"/>
</dbReference>
<protein>
    <submittedName>
        <fullName evidence="1">Quinoprotein amine dehydrogenase-like protein</fullName>
    </submittedName>
</protein>
<dbReference type="EMBL" id="AE015928">
    <property type="protein sequence ID" value="AAO76593.1"/>
    <property type="molecule type" value="Genomic_DNA"/>
</dbReference>
<dbReference type="HOGENOM" id="CLU_619181_0_0_10"/>
<accession>Q8A7N8</accession>
<dbReference type="Gene3D" id="2.130.10.10">
    <property type="entry name" value="YVTN repeat-like/Quinoprotein amine dehydrogenase"/>
    <property type="match status" value="1"/>
</dbReference>
<dbReference type="STRING" id="226186.BT_1486"/>
<evidence type="ECO:0000313" key="2">
    <source>
        <dbReference type="Proteomes" id="UP000001414"/>
    </source>
</evidence>
<dbReference type="EnsemblBacteria" id="AAO76593">
    <property type="protein sequence ID" value="AAO76593"/>
    <property type="gene ID" value="BT_1486"/>
</dbReference>
<reference evidence="1 2" key="1">
    <citation type="journal article" date="2003" name="Science">
        <title>A genomic view of the human-Bacteroides thetaiotaomicron symbiosis.</title>
        <authorList>
            <person name="Xu J."/>
            <person name="Bjursell M.K."/>
            <person name="Himrod J."/>
            <person name="Deng S."/>
            <person name="Carmichael L.K."/>
            <person name="Chiang H.C."/>
            <person name="Hooper L.V."/>
            <person name="Gordon J.I."/>
        </authorList>
    </citation>
    <scope>NUCLEOTIDE SEQUENCE [LARGE SCALE GENOMIC DNA]</scope>
    <source>
        <strain evidence="2">ATCC 29148 / DSM 2079 / JCM 5827 / CCUG 10774 / NCTC 10582 / VPI-5482 / E50</strain>
    </source>
</reference>
<dbReference type="InterPro" id="IPR011044">
    <property type="entry name" value="Quino_amine_DH_bsu"/>
</dbReference>
<reference evidence="1 2" key="2">
    <citation type="journal article" date="2009" name="Proc. Natl. Acad. Sci. U.S.A.">
        <title>Characterizing a model human gut microbiota composed of members of its two dominant bacterial phyla.</title>
        <authorList>
            <person name="Mahowald M.A."/>
            <person name="Rey F.E."/>
            <person name="Seedorf H."/>
            <person name="Turnbaugh P.J."/>
            <person name="Fulton R.S."/>
            <person name="Wollam A."/>
            <person name="Shah N."/>
            <person name="Wang C."/>
            <person name="Magrini V."/>
            <person name="Wilson R.K."/>
            <person name="Cantarel B.L."/>
            <person name="Coutinho P.M."/>
            <person name="Henrissat B."/>
            <person name="Crock L.W."/>
            <person name="Russell A."/>
            <person name="Verberkmoes N.C."/>
            <person name="Hettich R.L."/>
            <person name="Gordon J.I."/>
        </authorList>
    </citation>
    <scope>NUCLEOTIDE SEQUENCE [LARGE SCALE GENOMIC DNA]</scope>
    <source>
        <strain evidence="2">ATCC 29148 / DSM 2079 / JCM 5827 / CCUG 10774 / NCTC 10582 / VPI-5482 / E50</strain>
    </source>
</reference>
<dbReference type="Proteomes" id="UP000001414">
    <property type="component" value="Chromosome"/>
</dbReference>